<dbReference type="Gene3D" id="3.40.50.620">
    <property type="entry name" value="HUPs"/>
    <property type="match status" value="1"/>
</dbReference>
<dbReference type="InterPro" id="IPR004821">
    <property type="entry name" value="Cyt_trans-like"/>
</dbReference>
<name>A0A1Q9LLN7_9PSEU</name>
<evidence type="ECO:0000256" key="1">
    <source>
        <dbReference type="ARBA" id="ARBA00004713"/>
    </source>
</evidence>
<dbReference type="EMBL" id="MKQR01000013">
    <property type="protein sequence ID" value="OLR92948.1"/>
    <property type="molecule type" value="Genomic_DNA"/>
</dbReference>
<dbReference type="AlphaFoldDB" id="A0A1Q9LLN7"/>
<dbReference type="PROSITE" id="PS00583">
    <property type="entry name" value="PFKB_KINASES_1"/>
    <property type="match status" value="1"/>
</dbReference>
<feature type="domain" description="Carbohydrate kinase PfkB" evidence="6">
    <location>
        <begin position="22"/>
        <end position="312"/>
    </location>
</feature>
<evidence type="ECO:0000259" key="6">
    <source>
        <dbReference type="Pfam" id="PF00294"/>
    </source>
</evidence>
<dbReference type="OrthoDB" id="9802794at2"/>
<keyword evidence="3" id="KW-0418">Kinase</keyword>
<dbReference type="GO" id="GO:0033786">
    <property type="term" value="F:heptose-1-phosphate adenylyltransferase activity"/>
    <property type="evidence" value="ECO:0007669"/>
    <property type="project" value="TreeGrafter"/>
</dbReference>
<dbReference type="Pfam" id="PF00294">
    <property type="entry name" value="PfkB"/>
    <property type="match status" value="1"/>
</dbReference>
<dbReference type="NCBIfam" id="TIGR00125">
    <property type="entry name" value="cyt_tran_rel"/>
    <property type="match status" value="1"/>
</dbReference>
<protein>
    <recommendedName>
        <fullName evidence="10">D-glycero-beta-D-manno-heptose 1-phosphate adenylyltransferase</fullName>
    </recommendedName>
</protein>
<dbReference type="UniPathway" id="UPA00958"/>
<evidence type="ECO:0008006" key="10">
    <source>
        <dbReference type="Google" id="ProtNLM"/>
    </source>
</evidence>
<evidence type="ECO:0000256" key="2">
    <source>
        <dbReference type="ARBA" id="ARBA00022679"/>
    </source>
</evidence>
<accession>A0A1Q9LLN7</accession>
<dbReference type="InterPro" id="IPR011611">
    <property type="entry name" value="PfkB_dom"/>
</dbReference>
<dbReference type="Pfam" id="PF01467">
    <property type="entry name" value="CTP_transf_like"/>
    <property type="match status" value="1"/>
</dbReference>
<dbReference type="Proteomes" id="UP000186040">
    <property type="component" value="Unassembled WGS sequence"/>
</dbReference>
<keyword evidence="9" id="KW-1185">Reference proteome</keyword>
<organism evidence="8 9">
    <name type="scientific">Actinokineospora bangkokensis</name>
    <dbReference type="NCBI Taxonomy" id="1193682"/>
    <lineage>
        <taxon>Bacteria</taxon>
        <taxon>Bacillati</taxon>
        <taxon>Actinomycetota</taxon>
        <taxon>Actinomycetes</taxon>
        <taxon>Pseudonocardiales</taxon>
        <taxon>Pseudonocardiaceae</taxon>
        <taxon>Actinokineospora</taxon>
    </lineage>
</organism>
<keyword evidence="5" id="KW-0119">Carbohydrate metabolism</keyword>
<dbReference type="RefSeq" id="WP_075975213.1">
    <property type="nucleotide sequence ID" value="NZ_MKQR01000013.1"/>
</dbReference>
<reference evidence="8 9" key="1">
    <citation type="submission" date="2016-10" db="EMBL/GenBank/DDBJ databases">
        <title>The Draft Genome Sequence of Actinokineospora bangkokensis 44EHWT reveals the biosynthetic pathway of antifungal compounds Thailandins with unusual extender unit butylmalonyl-CoA.</title>
        <authorList>
            <person name="Greule A."/>
            <person name="Intra B."/>
            <person name="Flemming S."/>
            <person name="Rommel M.G."/>
            <person name="Panbangred W."/>
            <person name="Bechthold A."/>
        </authorList>
    </citation>
    <scope>NUCLEOTIDE SEQUENCE [LARGE SCALE GENOMIC DNA]</scope>
    <source>
        <strain evidence="8 9">44EHW</strain>
    </source>
</reference>
<evidence type="ECO:0000259" key="7">
    <source>
        <dbReference type="Pfam" id="PF01467"/>
    </source>
</evidence>
<dbReference type="SUPFAM" id="SSF52374">
    <property type="entry name" value="Nucleotidylyl transferase"/>
    <property type="match status" value="1"/>
</dbReference>
<dbReference type="GO" id="GO:0033785">
    <property type="term" value="F:heptose 7-phosphate kinase activity"/>
    <property type="evidence" value="ECO:0007669"/>
    <property type="project" value="TreeGrafter"/>
</dbReference>
<dbReference type="SUPFAM" id="SSF53613">
    <property type="entry name" value="Ribokinase-like"/>
    <property type="match status" value="1"/>
</dbReference>
<dbReference type="GO" id="GO:0005829">
    <property type="term" value="C:cytosol"/>
    <property type="evidence" value="ECO:0007669"/>
    <property type="project" value="TreeGrafter"/>
</dbReference>
<dbReference type="InterPro" id="IPR029056">
    <property type="entry name" value="Ribokinase-like"/>
</dbReference>
<dbReference type="Gene3D" id="3.40.1190.20">
    <property type="match status" value="1"/>
</dbReference>
<evidence type="ECO:0000256" key="3">
    <source>
        <dbReference type="ARBA" id="ARBA00022777"/>
    </source>
</evidence>
<evidence type="ECO:0000313" key="8">
    <source>
        <dbReference type="EMBL" id="OLR92948.1"/>
    </source>
</evidence>
<keyword evidence="2" id="KW-0808">Transferase</keyword>
<proteinExistence type="predicted"/>
<comment type="caution">
    <text evidence="8">The sequence shown here is derived from an EMBL/GenBank/DDBJ whole genome shotgun (WGS) entry which is preliminary data.</text>
</comment>
<evidence type="ECO:0000256" key="4">
    <source>
        <dbReference type="ARBA" id="ARBA00023268"/>
    </source>
</evidence>
<dbReference type="InterPro" id="IPR014729">
    <property type="entry name" value="Rossmann-like_a/b/a_fold"/>
</dbReference>
<dbReference type="PANTHER" id="PTHR46969:SF1">
    <property type="entry name" value="BIFUNCTIONAL PROTEIN HLDE"/>
    <property type="match status" value="1"/>
</dbReference>
<feature type="domain" description="Cytidyltransferase-like" evidence="7">
    <location>
        <begin position="348"/>
        <end position="440"/>
    </location>
</feature>
<evidence type="ECO:0000313" key="9">
    <source>
        <dbReference type="Proteomes" id="UP000186040"/>
    </source>
</evidence>
<dbReference type="GO" id="GO:0009244">
    <property type="term" value="P:lipopolysaccharide core region biosynthetic process"/>
    <property type="evidence" value="ECO:0007669"/>
    <property type="project" value="UniProtKB-UniPathway"/>
</dbReference>
<comment type="pathway">
    <text evidence="1">Bacterial outer membrane biogenesis; LPS core biosynthesis.</text>
</comment>
<keyword evidence="4" id="KW-0511">Multifunctional enzyme</keyword>
<sequence length="481" mass="48994">MTGRRGGRLPELPSVLAARAPRVVVVGDAILDVWLHGDADRLCREAPAPVVSVRHRTASPGGAANTAVNLAALGADTTLVTPIGDDAAGAELRGLLTAAGVRVRGCARGARTVVKHRVLADDHLMVRYDEGEAERWACPPVAVTDALVGADALVVCDYGLGACDDLVDRLPTWRTSLPLLVVDAHDPARWRGARADVVTPNAGEVARLLGTDLPADRVAHLTARGGDVLAAAGAGAVVATLDREGALVLTPGARPHRTWADPAPETQASGAGDTFCAALTAALACDVPLPLAAELAQAAADVVVHRPGTSVCGTAELVAALGGNRAVPLEALVPVVARARAGGARVVLTNGCFDVLHRGHIACLTEARAMGDLLVVGVNDDASVRALKGGGRPVNPLADRVAVLSALSCVDHLVAFSGTDARALVSALRPDVYAKGGDHSAADLPEAAAVRAAGGQVRIVNRLADVSTSVVLDRITAAHPA</sequence>
<gene>
    <name evidence="8" type="ORF">BJP25_18425</name>
</gene>
<dbReference type="InterPro" id="IPR002173">
    <property type="entry name" value="Carboh/pur_kinase_PfkB_CS"/>
</dbReference>
<evidence type="ECO:0000256" key="5">
    <source>
        <dbReference type="ARBA" id="ARBA00023277"/>
    </source>
</evidence>
<dbReference type="PANTHER" id="PTHR46969">
    <property type="entry name" value="BIFUNCTIONAL PROTEIN HLDE"/>
    <property type="match status" value="1"/>
</dbReference>
<dbReference type="STRING" id="1193682.BJP25_18425"/>